<feature type="domain" description="DJ-1/PfpI" evidence="4">
    <location>
        <begin position="28"/>
        <end position="228"/>
    </location>
</feature>
<dbReference type="Gene3D" id="3.40.50.880">
    <property type="match status" value="1"/>
</dbReference>
<dbReference type="GO" id="GO:0019172">
    <property type="term" value="F:glyoxalase III activity"/>
    <property type="evidence" value="ECO:0007669"/>
    <property type="project" value="TreeGrafter"/>
</dbReference>
<protein>
    <submittedName>
        <fullName evidence="5">Thiamine biosynthesis protein ThiJ</fullName>
    </submittedName>
</protein>
<dbReference type="Pfam" id="PF01965">
    <property type="entry name" value="DJ-1_PfpI"/>
    <property type="match status" value="1"/>
</dbReference>
<keyword evidence="2" id="KW-0456">Lyase</keyword>
<evidence type="ECO:0000256" key="1">
    <source>
        <dbReference type="ARBA" id="ARBA00023016"/>
    </source>
</evidence>
<organism evidence="5 6">
    <name type="scientific">Kocuria rosea subsp. polaris</name>
    <dbReference type="NCBI Taxonomy" id="136273"/>
    <lineage>
        <taxon>Bacteria</taxon>
        <taxon>Bacillati</taxon>
        <taxon>Actinomycetota</taxon>
        <taxon>Actinomycetes</taxon>
        <taxon>Micrococcales</taxon>
        <taxon>Micrococcaceae</taxon>
        <taxon>Kocuria</taxon>
    </lineage>
</organism>
<keyword evidence="6" id="KW-1185">Reference proteome</keyword>
<dbReference type="AlphaFoldDB" id="A0A0A6VV79"/>
<comment type="caution">
    <text evidence="5">The sequence shown here is derived from an EMBL/GenBank/DDBJ whole genome shotgun (WGS) entry which is preliminary data.</text>
</comment>
<evidence type="ECO:0000256" key="3">
    <source>
        <dbReference type="ARBA" id="ARBA00038493"/>
    </source>
</evidence>
<accession>A0A0A6VV79</accession>
<dbReference type="CDD" id="cd03141">
    <property type="entry name" value="GATase1_Hsp31_like"/>
    <property type="match status" value="1"/>
</dbReference>
<keyword evidence="1" id="KW-0346">Stress response</keyword>
<dbReference type="InterPro" id="IPR050325">
    <property type="entry name" value="Prot/Nucl_acid_deglycase"/>
</dbReference>
<sequence length="232" mass="24855">MARVLMIVSAADSLTMRDGTEHPTGFWAEELVVAHRALRRAGHTVDIATPGGRRPTVDRVSLSPDVTGGQERADEFRTYLEEIDAELTAPRVLAEVDEHDYDAVVLPGGHGPMADLVHDPSLGRILASSDRTGRLIAPFCHGPAALLSAQDDGTFLFAGRRLTAFTNEEELGGGTGENTPWFLETVLREKGAVVETGPAWSSHVIRDANLITGQNPQSSQAVADVLVEALAE</sequence>
<dbReference type="SUPFAM" id="SSF52317">
    <property type="entry name" value="Class I glutamine amidotransferase-like"/>
    <property type="match status" value="1"/>
</dbReference>
<name>A0A0A6VV79_KOCRO</name>
<dbReference type="PANTHER" id="PTHR48094:SF11">
    <property type="entry name" value="GLUTATHIONE-INDEPENDENT GLYOXALASE HSP31-RELATED"/>
    <property type="match status" value="1"/>
</dbReference>
<evidence type="ECO:0000313" key="6">
    <source>
        <dbReference type="Proteomes" id="UP000030466"/>
    </source>
</evidence>
<evidence type="ECO:0000313" key="5">
    <source>
        <dbReference type="EMBL" id="KHD98526.1"/>
    </source>
</evidence>
<dbReference type="GO" id="GO:0019243">
    <property type="term" value="P:methylglyoxal catabolic process to D-lactate via S-lactoyl-glutathione"/>
    <property type="evidence" value="ECO:0007669"/>
    <property type="project" value="TreeGrafter"/>
</dbReference>
<proteinExistence type="inferred from homology"/>
<dbReference type="RefSeq" id="WP_031283165.1">
    <property type="nucleotide sequence ID" value="NZ_JSUH01000002.1"/>
</dbReference>
<evidence type="ECO:0000256" key="2">
    <source>
        <dbReference type="ARBA" id="ARBA00023239"/>
    </source>
</evidence>
<dbReference type="EMBL" id="JSUH01000002">
    <property type="protein sequence ID" value="KHD98526.1"/>
    <property type="molecule type" value="Genomic_DNA"/>
</dbReference>
<dbReference type="InterPro" id="IPR029062">
    <property type="entry name" value="Class_I_gatase-like"/>
</dbReference>
<reference evidence="5 6" key="1">
    <citation type="journal article" date="2003" name="Int. J. Syst. Evol. Microbiol.">
        <title>Kocuria polaris sp. nov., an orange-pigmented psychrophilic bacterium isolated from an Antarctic cyanobacterial mat sample.</title>
        <authorList>
            <person name="Reddy G.S."/>
            <person name="Prakash J.S."/>
            <person name="Prabahar V."/>
            <person name="Matsumoto G.I."/>
            <person name="Stackebrandt E."/>
            <person name="Shivaji S."/>
        </authorList>
    </citation>
    <scope>NUCLEOTIDE SEQUENCE [LARGE SCALE GENOMIC DNA]</scope>
    <source>
        <strain evidence="5 6">CMS 76or</strain>
    </source>
</reference>
<dbReference type="InterPro" id="IPR002818">
    <property type="entry name" value="DJ-1/PfpI"/>
</dbReference>
<dbReference type="Proteomes" id="UP000030466">
    <property type="component" value="Unassembled WGS sequence"/>
</dbReference>
<evidence type="ECO:0000259" key="4">
    <source>
        <dbReference type="Pfam" id="PF01965"/>
    </source>
</evidence>
<comment type="similarity">
    <text evidence="3">Belongs to the peptidase C56 family. HSP31-like subfamily.</text>
</comment>
<dbReference type="OrthoDB" id="9792284at2"/>
<dbReference type="GO" id="GO:0005737">
    <property type="term" value="C:cytoplasm"/>
    <property type="evidence" value="ECO:0007669"/>
    <property type="project" value="TreeGrafter"/>
</dbReference>
<dbReference type="PANTHER" id="PTHR48094">
    <property type="entry name" value="PROTEIN/NUCLEIC ACID DEGLYCASE DJ-1-RELATED"/>
    <property type="match status" value="1"/>
</dbReference>
<gene>
    <name evidence="5" type="ORF">GY22_02145</name>
</gene>